<dbReference type="RefSeq" id="XP_048541831.1">
    <property type="nucleotide sequence ID" value="XM_048685874.1"/>
</dbReference>
<feature type="chain" id="PRO_5035723898" evidence="1">
    <location>
        <begin position="22"/>
        <end position="311"/>
    </location>
</feature>
<organism evidence="2 3">
    <name type="scientific">Triticum urartu</name>
    <name type="common">Red wild einkorn</name>
    <name type="synonym">Crithodium urartu</name>
    <dbReference type="NCBI Taxonomy" id="4572"/>
    <lineage>
        <taxon>Eukaryota</taxon>
        <taxon>Viridiplantae</taxon>
        <taxon>Streptophyta</taxon>
        <taxon>Embryophyta</taxon>
        <taxon>Tracheophyta</taxon>
        <taxon>Spermatophyta</taxon>
        <taxon>Magnoliopsida</taxon>
        <taxon>Liliopsida</taxon>
        <taxon>Poales</taxon>
        <taxon>Poaceae</taxon>
        <taxon>BOP clade</taxon>
        <taxon>Pooideae</taxon>
        <taxon>Triticodae</taxon>
        <taxon>Triticeae</taxon>
        <taxon>Triticinae</taxon>
        <taxon>Triticum</taxon>
    </lineage>
</organism>
<reference evidence="2" key="3">
    <citation type="submission" date="2022-06" db="UniProtKB">
        <authorList>
            <consortium name="EnsemblPlants"/>
        </authorList>
    </citation>
    <scope>IDENTIFICATION</scope>
</reference>
<dbReference type="OrthoDB" id="10336968at2759"/>
<evidence type="ECO:0000256" key="1">
    <source>
        <dbReference type="SAM" id="SignalP"/>
    </source>
</evidence>
<dbReference type="GeneID" id="125520843"/>
<name>A0A8R7UZH1_TRIUA</name>
<gene>
    <name evidence="2" type="primary">LOC125520843</name>
</gene>
<proteinExistence type="predicted"/>
<feature type="signal peptide" evidence="1">
    <location>
        <begin position="1"/>
        <end position="21"/>
    </location>
</feature>
<reference evidence="2" key="2">
    <citation type="submission" date="2018-03" db="EMBL/GenBank/DDBJ databases">
        <title>The Triticum urartu genome reveals the dynamic nature of wheat genome evolution.</title>
        <authorList>
            <person name="Ling H."/>
            <person name="Ma B."/>
            <person name="Shi X."/>
            <person name="Liu H."/>
            <person name="Dong L."/>
            <person name="Sun H."/>
            <person name="Cao Y."/>
            <person name="Gao Q."/>
            <person name="Zheng S."/>
            <person name="Li Y."/>
            <person name="Yu Y."/>
            <person name="Du H."/>
            <person name="Qi M."/>
            <person name="Li Y."/>
            <person name="Yu H."/>
            <person name="Cui Y."/>
            <person name="Wang N."/>
            <person name="Chen C."/>
            <person name="Wu H."/>
            <person name="Zhao Y."/>
            <person name="Zhang J."/>
            <person name="Li Y."/>
            <person name="Zhou W."/>
            <person name="Zhang B."/>
            <person name="Hu W."/>
            <person name="Eijk M."/>
            <person name="Tang J."/>
            <person name="Witsenboer H."/>
            <person name="Zhao S."/>
            <person name="Li Z."/>
            <person name="Zhang A."/>
            <person name="Wang D."/>
            <person name="Liang C."/>
        </authorList>
    </citation>
    <scope>NUCLEOTIDE SEQUENCE [LARGE SCALE GENOMIC DNA]</scope>
    <source>
        <strain evidence="2">cv. G1812</strain>
    </source>
</reference>
<keyword evidence="3" id="KW-1185">Reference proteome</keyword>
<protein>
    <submittedName>
        <fullName evidence="2">Uncharacterized protein</fullName>
    </submittedName>
</protein>
<evidence type="ECO:0000313" key="3">
    <source>
        <dbReference type="Proteomes" id="UP000015106"/>
    </source>
</evidence>
<reference evidence="3" key="1">
    <citation type="journal article" date="2013" name="Nature">
        <title>Draft genome of the wheat A-genome progenitor Triticum urartu.</title>
        <authorList>
            <person name="Ling H.Q."/>
            <person name="Zhao S."/>
            <person name="Liu D."/>
            <person name="Wang J."/>
            <person name="Sun H."/>
            <person name="Zhang C."/>
            <person name="Fan H."/>
            <person name="Li D."/>
            <person name="Dong L."/>
            <person name="Tao Y."/>
            <person name="Gao C."/>
            <person name="Wu H."/>
            <person name="Li Y."/>
            <person name="Cui Y."/>
            <person name="Guo X."/>
            <person name="Zheng S."/>
            <person name="Wang B."/>
            <person name="Yu K."/>
            <person name="Liang Q."/>
            <person name="Yang W."/>
            <person name="Lou X."/>
            <person name="Chen J."/>
            <person name="Feng M."/>
            <person name="Jian J."/>
            <person name="Zhang X."/>
            <person name="Luo G."/>
            <person name="Jiang Y."/>
            <person name="Liu J."/>
            <person name="Wang Z."/>
            <person name="Sha Y."/>
            <person name="Zhang B."/>
            <person name="Wu H."/>
            <person name="Tang D."/>
            <person name="Shen Q."/>
            <person name="Xue P."/>
            <person name="Zou S."/>
            <person name="Wang X."/>
            <person name="Liu X."/>
            <person name="Wang F."/>
            <person name="Yang Y."/>
            <person name="An X."/>
            <person name="Dong Z."/>
            <person name="Zhang K."/>
            <person name="Zhang X."/>
            <person name="Luo M.C."/>
            <person name="Dvorak J."/>
            <person name="Tong Y."/>
            <person name="Wang J."/>
            <person name="Yang H."/>
            <person name="Li Z."/>
            <person name="Wang D."/>
            <person name="Zhang A."/>
            <person name="Wang J."/>
        </authorList>
    </citation>
    <scope>NUCLEOTIDE SEQUENCE</scope>
    <source>
        <strain evidence="3">cv. G1812</strain>
    </source>
</reference>
<accession>A0A8R7UZH1</accession>
<dbReference type="KEGG" id="tua:125520843"/>
<dbReference type="Gramene" id="TuG1812G0700000830.01.T01">
    <property type="protein sequence ID" value="TuG1812G0700000830.01.T01"/>
    <property type="gene ID" value="TuG1812G0700000830.01"/>
</dbReference>
<dbReference type="Proteomes" id="UP000015106">
    <property type="component" value="Chromosome 7"/>
</dbReference>
<keyword evidence="1" id="KW-0732">Signal</keyword>
<dbReference type="EnsemblPlants" id="TuG1812G0700000830.01.T01">
    <property type="protein sequence ID" value="TuG1812G0700000830.01.T01"/>
    <property type="gene ID" value="TuG1812G0700000830.01"/>
</dbReference>
<evidence type="ECO:0000313" key="2">
    <source>
        <dbReference type="EnsemblPlants" id="TuG1812G0700000830.01.T01"/>
    </source>
</evidence>
<sequence>MARATALCMFLVAARSISVHGAQYAPPPAVAFATSAAARAFSTHAAAYGPPAASSYGELASPRPSSAHAAAYVPPVPASRAIVGQALPPPGSAPGGPRLPRCPKAGALAALVGAGIYMALAPDDDEEDFPGAITGCWSTKADSSERDLRAIKALLQNIDRNLKNIAKGQQEQEAPKPDARCWKDILDDIIRKINTLISQPGVWKEFHTLLISIFSGLTLLAEMFGDPAHNFHCPFSGCSEVVYIFDLSPKDENDTGGSSNMDCKDKGASLARWESELHSLLAMIGELADALPTKAKESEAARASEMTRSLR</sequence>
<dbReference type="AlphaFoldDB" id="A0A8R7UZH1"/>